<gene>
    <name evidence="14" type="ORF">MKW94_007005</name>
</gene>
<keyword evidence="5" id="KW-0653">Protein transport</keyword>
<evidence type="ECO:0008006" key="16">
    <source>
        <dbReference type="Google" id="ProtNLM"/>
    </source>
</evidence>
<dbReference type="PANTHER" id="PTHR21540:SF0">
    <property type="entry name" value="PHD FAMILY PROTEIN"/>
    <property type="match status" value="1"/>
</dbReference>
<comment type="caution">
    <text evidence="14">The sequence shown here is derived from an EMBL/GenBank/DDBJ whole genome shotgun (WGS) entry which is preliminary data.</text>
</comment>
<keyword evidence="9" id="KW-0862">Zinc</keyword>
<dbReference type="PANTHER" id="PTHR21540">
    <property type="entry name" value="RING FINGER AND SWIM DOMAIN-CONTAINING PROTEIN 2"/>
    <property type="match status" value="1"/>
</dbReference>
<dbReference type="GO" id="GO:0005643">
    <property type="term" value="C:nuclear pore"/>
    <property type="evidence" value="ECO:0007669"/>
    <property type="project" value="UniProtKB-SubCell"/>
</dbReference>
<feature type="domain" description="SWIM-type" evidence="12">
    <location>
        <begin position="207"/>
        <end position="239"/>
    </location>
</feature>
<dbReference type="FunFam" id="3.30.70.330:FF:000095">
    <property type="entry name" value="Putative Nucleoporin NUP53"/>
    <property type="match status" value="1"/>
</dbReference>
<evidence type="ECO:0000313" key="15">
    <source>
        <dbReference type="Proteomes" id="UP001177140"/>
    </source>
</evidence>
<evidence type="ECO:0000256" key="3">
    <source>
        <dbReference type="ARBA" id="ARBA00022448"/>
    </source>
</evidence>
<keyword evidence="3 10" id="KW-0813">Transport</keyword>
<dbReference type="PROSITE" id="PS50966">
    <property type="entry name" value="ZF_SWIM"/>
    <property type="match status" value="1"/>
</dbReference>
<protein>
    <recommendedName>
        <fullName evidence="16">SWIM-type domain-containing protein</fullName>
    </recommendedName>
</protein>
<dbReference type="InterPro" id="IPR007527">
    <property type="entry name" value="Znf_SWIM"/>
</dbReference>
<evidence type="ECO:0000256" key="7">
    <source>
        <dbReference type="ARBA" id="ARBA00023132"/>
    </source>
</evidence>
<dbReference type="GO" id="GO:0051028">
    <property type="term" value="P:mRNA transport"/>
    <property type="evidence" value="ECO:0007669"/>
    <property type="project" value="UniProtKB-UniRule"/>
</dbReference>
<dbReference type="SUPFAM" id="SSF57850">
    <property type="entry name" value="RING/U-box"/>
    <property type="match status" value="1"/>
</dbReference>
<evidence type="ECO:0000256" key="11">
    <source>
        <dbReference type="SAM" id="MobiDB-lite"/>
    </source>
</evidence>
<dbReference type="InterPro" id="IPR007846">
    <property type="entry name" value="RRM_NUP35_dom"/>
</dbReference>
<evidence type="ECO:0000313" key="14">
    <source>
        <dbReference type="EMBL" id="MCL7042873.1"/>
    </source>
</evidence>
<keyword evidence="9" id="KW-0863">Zinc-finger</keyword>
<dbReference type="GO" id="GO:0015031">
    <property type="term" value="P:protein transport"/>
    <property type="evidence" value="ECO:0007669"/>
    <property type="project" value="UniProtKB-KW"/>
</dbReference>
<comment type="similarity">
    <text evidence="2">Belongs to the Nup35 family.</text>
</comment>
<feature type="compositionally biased region" description="Polar residues" evidence="11">
    <location>
        <begin position="10"/>
        <end position="23"/>
    </location>
</feature>
<evidence type="ECO:0000259" key="12">
    <source>
        <dbReference type="PROSITE" id="PS50966"/>
    </source>
</evidence>
<keyword evidence="8 10" id="KW-0539">Nucleus</keyword>
<keyword evidence="15" id="KW-1185">Reference proteome</keyword>
<dbReference type="Pfam" id="PF05172">
    <property type="entry name" value="RRM_Nup35"/>
    <property type="match status" value="1"/>
</dbReference>
<keyword evidence="7 10" id="KW-0906">Nuclear pore complex</keyword>
<dbReference type="PROSITE" id="PS51472">
    <property type="entry name" value="RRM_NUP35"/>
    <property type="match status" value="1"/>
</dbReference>
<dbReference type="CDD" id="cd12441">
    <property type="entry name" value="RRM_Nup53_like"/>
    <property type="match status" value="1"/>
</dbReference>
<dbReference type="Proteomes" id="UP001177140">
    <property type="component" value="Unassembled WGS sequence"/>
</dbReference>
<dbReference type="GO" id="GO:0008270">
    <property type="term" value="F:zinc ion binding"/>
    <property type="evidence" value="ECO:0007669"/>
    <property type="project" value="UniProtKB-KW"/>
</dbReference>
<evidence type="ECO:0000256" key="5">
    <source>
        <dbReference type="ARBA" id="ARBA00022927"/>
    </source>
</evidence>
<keyword evidence="4 10" id="KW-0509">mRNA transport</keyword>
<evidence type="ECO:0000259" key="13">
    <source>
        <dbReference type="PROSITE" id="PS51472"/>
    </source>
</evidence>
<dbReference type="GO" id="GO:0061630">
    <property type="term" value="F:ubiquitin protein ligase activity"/>
    <property type="evidence" value="ECO:0007669"/>
    <property type="project" value="InterPro"/>
</dbReference>
<comment type="subcellular location">
    <subcellularLocation>
        <location evidence="1">Nucleus</location>
        <location evidence="1">Nuclear pore complex</location>
    </subcellularLocation>
</comment>
<feature type="domain" description="RRM Nup35-type" evidence="13">
    <location>
        <begin position="88"/>
        <end position="166"/>
    </location>
</feature>
<organism evidence="14 15">
    <name type="scientific">Papaver nudicaule</name>
    <name type="common">Iceland poppy</name>
    <dbReference type="NCBI Taxonomy" id="74823"/>
    <lineage>
        <taxon>Eukaryota</taxon>
        <taxon>Viridiplantae</taxon>
        <taxon>Streptophyta</taxon>
        <taxon>Embryophyta</taxon>
        <taxon>Tracheophyta</taxon>
        <taxon>Spermatophyta</taxon>
        <taxon>Magnoliopsida</taxon>
        <taxon>Ranunculales</taxon>
        <taxon>Papaveraceae</taxon>
        <taxon>Papaveroideae</taxon>
        <taxon>Papaver</taxon>
    </lineage>
</organism>
<evidence type="ECO:0000256" key="4">
    <source>
        <dbReference type="ARBA" id="ARBA00022816"/>
    </source>
</evidence>
<dbReference type="SUPFAM" id="SSF54928">
    <property type="entry name" value="RNA-binding domain, RBD"/>
    <property type="match status" value="1"/>
</dbReference>
<evidence type="ECO:0000256" key="1">
    <source>
        <dbReference type="ARBA" id="ARBA00004567"/>
    </source>
</evidence>
<evidence type="ECO:0000256" key="2">
    <source>
        <dbReference type="ARBA" id="ARBA00009454"/>
    </source>
</evidence>
<dbReference type="Gene3D" id="3.30.70.330">
    <property type="match status" value="1"/>
</dbReference>
<proteinExistence type="inferred from homology"/>
<dbReference type="EMBL" id="JAJJMA010240376">
    <property type="protein sequence ID" value="MCL7042873.1"/>
    <property type="molecule type" value="Genomic_DNA"/>
</dbReference>
<name>A0AA41VKF3_PAPNU</name>
<dbReference type="InterPro" id="IPR035979">
    <property type="entry name" value="RBD_domain_sf"/>
</dbReference>
<dbReference type="GO" id="GO:0003676">
    <property type="term" value="F:nucleic acid binding"/>
    <property type="evidence" value="ECO:0007669"/>
    <property type="project" value="InterPro"/>
</dbReference>
<evidence type="ECO:0000256" key="6">
    <source>
        <dbReference type="ARBA" id="ARBA00023010"/>
    </source>
</evidence>
<dbReference type="InterPro" id="IPR039903">
    <property type="entry name" value="Zswim2"/>
</dbReference>
<sequence length="342" mass="38468">MKSPKIEAFSSPNQAESTVSAAKSNIKIPKSEMPDNPLLSGAKSGIKTPKSEVPDNPLLADTKIGIKTPKPEMFDYTPYSDTKSHIKIPKTEDVAKPGFTYTDRKFVLQEFKKCGVILDYVCQGNWMHILYQNRREAQKALSKSGKKINENLIVGLNPVDPYQKQILNDRKPSLSGDRVRKALHKGICLLHRSEGNFFVLGATGNVYTVTLSTAPVCRCNCPDSVVPCKHILFVFFRVLGISQTDHRLCRMRLKTSQLTDLLKMPTKVKVGLPPRINNAVQCAICNVEMDRLHDDEVVKCGFCGDVGHKMCLVTYRNRVRKCKSCRMHWVAAVQNWYTNLAR</sequence>
<feature type="region of interest" description="Disordered" evidence="11">
    <location>
        <begin position="1"/>
        <end position="62"/>
    </location>
</feature>
<reference evidence="14" key="1">
    <citation type="submission" date="2022-03" db="EMBL/GenBank/DDBJ databases">
        <title>A functionally conserved STORR gene fusion in Papaver species that diverged 16.8 million years ago.</title>
        <authorList>
            <person name="Catania T."/>
        </authorList>
    </citation>
    <scope>NUCLEOTIDE SEQUENCE</scope>
    <source>
        <strain evidence="14">S-191538</strain>
    </source>
</reference>
<dbReference type="AlphaFoldDB" id="A0AA41VKF3"/>
<dbReference type="Pfam" id="PF04434">
    <property type="entry name" value="SWIM"/>
    <property type="match status" value="1"/>
</dbReference>
<keyword evidence="6" id="KW-0811">Translocation</keyword>
<accession>A0AA41VKF3</accession>
<dbReference type="InterPro" id="IPR012677">
    <property type="entry name" value="Nucleotide-bd_a/b_plait_sf"/>
</dbReference>
<evidence type="ECO:0000256" key="8">
    <source>
        <dbReference type="ARBA" id="ARBA00023242"/>
    </source>
</evidence>
<evidence type="ECO:0000256" key="9">
    <source>
        <dbReference type="PROSITE-ProRule" id="PRU00325"/>
    </source>
</evidence>
<keyword evidence="9" id="KW-0479">Metal-binding</keyword>
<evidence type="ECO:0000256" key="10">
    <source>
        <dbReference type="PROSITE-ProRule" id="PRU00804"/>
    </source>
</evidence>